<dbReference type="Proteomes" id="UP000046392">
    <property type="component" value="Unplaced"/>
</dbReference>
<protein>
    <submittedName>
        <fullName evidence="2">Uncharacterized protein</fullName>
    </submittedName>
</protein>
<dbReference type="WBParaSite" id="SPAL_0000470250.1">
    <property type="protein sequence ID" value="SPAL_0000470250.1"/>
    <property type="gene ID" value="SPAL_0000470250"/>
</dbReference>
<sequence length="47" mass="5564">MKGPFYYLKNFGGKLIIPFEVSSIVGVIELEYWLWVDCLFDYSYICC</sequence>
<name>A0A0N5BFD6_STREA</name>
<organism evidence="1 2">
    <name type="scientific">Strongyloides papillosus</name>
    <name type="common">Intestinal threadworm</name>
    <dbReference type="NCBI Taxonomy" id="174720"/>
    <lineage>
        <taxon>Eukaryota</taxon>
        <taxon>Metazoa</taxon>
        <taxon>Ecdysozoa</taxon>
        <taxon>Nematoda</taxon>
        <taxon>Chromadorea</taxon>
        <taxon>Rhabditida</taxon>
        <taxon>Tylenchina</taxon>
        <taxon>Panagrolaimomorpha</taxon>
        <taxon>Strongyloidoidea</taxon>
        <taxon>Strongyloididae</taxon>
        <taxon>Strongyloides</taxon>
    </lineage>
</organism>
<evidence type="ECO:0000313" key="2">
    <source>
        <dbReference type="WBParaSite" id="SPAL_0000470250.1"/>
    </source>
</evidence>
<dbReference type="AlphaFoldDB" id="A0A0N5BFD6"/>
<accession>A0A0N5BFD6</accession>
<evidence type="ECO:0000313" key="1">
    <source>
        <dbReference type="Proteomes" id="UP000046392"/>
    </source>
</evidence>
<keyword evidence="1" id="KW-1185">Reference proteome</keyword>
<proteinExistence type="predicted"/>
<reference evidence="2" key="1">
    <citation type="submission" date="2017-02" db="UniProtKB">
        <authorList>
            <consortium name="WormBaseParasite"/>
        </authorList>
    </citation>
    <scope>IDENTIFICATION</scope>
</reference>